<proteinExistence type="predicted"/>
<dbReference type="EMBL" id="AACS02000009">
    <property type="protein sequence ID" value="EAU89042.1"/>
    <property type="molecule type" value="Genomic_DNA"/>
</dbReference>
<organism evidence="2 3">
    <name type="scientific">Coprinopsis cinerea (strain Okayama-7 / 130 / ATCC MYA-4618 / FGSC 9003)</name>
    <name type="common">Inky cap fungus</name>
    <name type="synonym">Hormographiella aspergillata</name>
    <dbReference type="NCBI Taxonomy" id="240176"/>
    <lineage>
        <taxon>Eukaryota</taxon>
        <taxon>Fungi</taxon>
        <taxon>Dikarya</taxon>
        <taxon>Basidiomycota</taxon>
        <taxon>Agaricomycotina</taxon>
        <taxon>Agaricomycetes</taxon>
        <taxon>Agaricomycetidae</taxon>
        <taxon>Agaricales</taxon>
        <taxon>Agaricineae</taxon>
        <taxon>Psathyrellaceae</taxon>
        <taxon>Coprinopsis</taxon>
    </lineage>
</organism>
<evidence type="ECO:0000313" key="3">
    <source>
        <dbReference type="Proteomes" id="UP000001861"/>
    </source>
</evidence>
<dbReference type="RefSeq" id="XP_001832797.1">
    <property type="nucleotide sequence ID" value="XM_001832745.1"/>
</dbReference>
<dbReference type="InParanoid" id="A8NDK8"/>
<keyword evidence="3" id="KW-1185">Reference proteome</keyword>
<reference evidence="2 3" key="1">
    <citation type="journal article" date="2010" name="Proc. Natl. Acad. Sci. U.S.A.">
        <title>Insights into evolution of multicellular fungi from the assembled chromosomes of the mushroom Coprinopsis cinerea (Coprinus cinereus).</title>
        <authorList>
            <person name="Stajich J.E."/>
            <person name="Wilke S.K."/>
            <person name="Ahren D."/>
            <person name="Au C.H."/>
            <person name="Birren B.W."/>
            <person name="Borodovsky M."/>
            <person name="Burns C."/>
            <person name="Canback B."/>
            <person name="Casselton L.A."/>
            <person name="Cheng C.K."/>
            <person name="Deng J."/>
            <person name="Dietrich F.S."/>
            <person name="Fargo D.C."/>
            <person name="Farman M.L."/>
            <person name="Gathman A.C."/>
            <person name="Goldberg J."/>
            <person name="Guigo R."/>
            <person name="Hoegger P.J."/>
            <person name="Hooker J.B."/>
            <person name="Huggins A."/>
            <person name="James T.Y."/>
            <person name="Kamada T."/>
            <person name="Kilaru S."/>
            <person name="Kodira C."/>
            <person name="Kues U."/>
            <person name="Kupfer D."/>
            <person name="Kwan H.S."/>
            <person name="Lomsadze A."/>
            <person name="Li W."/>
            <person name="Lilly W.W."/>
            <person name="Ma L.J."/>
            <person name="Mackey A.J."/>
            <person name="Manning G."/>
            <person name="Martin F."/>
            <person name="Muraguchi H."/>
            <person name="Natvig D.O."/>
            <person name="Palmerini H."/>
            <person name="Ramesh M.A."/>
            <person name="Rehmeyer C.J."/>
            <person name="Roe B.A."/>
            <person name="Shenoy N."/>
            <person name="Stanke M."/>
            <person name="Ter-Hovhannisyan V."/>
            <person name="Tunlid A."/>
            <person name="Velagapudi R."/>
            <person name="Vision T.J."/>
            <person name="Zeng Q."/>
            <person name="Zolan M.E."/>
            <person name="Pukkila P.J."/>
        </authorList>
    </citation>
    <scope>NUCLEOTIDE SEQUENCE [LARGE SCALE GENOMIC DNA]</scope>
    <source>
        <strain evidence="3">Okayama-7 / 130 / ATCC MYA-4618 / FGSC 9003</strain>
    </source>
</reference>
<dbReference type="GeneID" id="6009287"/>
<dbReference type="KEGG" id="cci:CC1G_10011"/>
<accession>A8NDK8</accession>
<evidence type="ECO:0000313" key="2">
    <source>
        <dbReference type="EMBL" id="EAU89042.1"/>
    </source>
</evidence>
<sequence length="134" mass="14895">MQLTFGLTTAAILAQLLVHASISAAQYGHGRGLERRDLLNLLIELEAREWLEELSGRSIPKRCRVVKGSGRGPCDVNACAGFWITCMDDSCETVPDELHPDFPEECRNCICLRDGAACRFARARARAHLIRRAD</sequence>
<feature type="chain" id="PRO_5002724195" evidence="1">
    <location>
        <begin position="26"/>
        <end position="134"/>
    </location>
</feature>
<gene>
    <name evidence="2" type="ORF">CC1G_10011</name>
</gene>
<dbReference type="VEuPathDB" id="FungiDB:CC1G_10011"/>
<keyword evidence="1" id="KW-0732">Signal</keyword>
<name>A8NDK8_COPC7</name>
<comment type="caution">
    <text evidence="2">The sequence shown here is derived from an EMBL/GenBank/DDBJ whole genome shotgun (WGS) entry which is preliminary data.</text>
</comment>
<feature type="signal peptide" evidence="1">
    <location>
        <begin position="1"/>
        <end position="25"/>
    </location>
</feature>
<protein>
    <submittedName>
        <fullName evidence="2">Uncharacterized protein</fullName>
    </submittedName>
</protein>
<evidence type="ECO:0000256" key="1">
    <source>
        <dbReference type="SAM" id="SignalP"/>
    </source>
</evidence>
<dbReference type="Proteomes" id="UP000001861">
    <property type="component" value="Unassembled WGS sequence"/>
</dbReference>
<dbReference type="AlphaFoldDB" id="A8NDK8"/>